<dbReference type="Proteomes" id="UP000515158">
    <property type="component" value="Unplaced"/>
</dbReference>
<sequence>MIIGDAASICPKNTHQPQVSATSDATRRRSMTAVCEFADGQEIESNSNEEENLATYPVDCSVLKKKQTHIGEKLVECAVCNKKFANSSEVRCHLRTHTGEKLYECPVCNKKFGYGGFEYISERTLGRNLTSARFARRSTEEKNISKCTFEPIQEKSPTSAWFAR</sequence>
<keyword evidence="4 7" id="KW-0863">Zinc-finger</keyword>
<dbReference type="GO" id="GO:0005634">
    <property type="term" value="C:nucleus"/>
    <property type="evidence" value="ECO:0007669"/>
    <property type="project" value="UniProtKB-SubCell"/>
</dbReference>
<evidence type="ECO:0000256" key="7">
    <source>
        <dbReference type="PROSITE-ProRule" id="PRU00042"/>
    </source>
</evidence>
<dbReference type="SUPFAM" id="SSF57667">
    <property type="entry name" value="beta-beta-alpha zinc fingers"/>
    <property type="match status" value="1"/>
</dbReference>
<dbReference type="PANTHER" id="PTHR23235:SF120">
    <property type="entry name" value="KRUPPEL-LIKE FACTOR 15"/>
    <property type="match status" value="1"/>
</dbReference>
<dbReference type="PANTHER" id="PTHR23235">
    <property type="entry name" value="KRUEPPEL-LIKE TRANSCRIPTION FACTOR"/>
    <property type="match status" value="1"/>
</dbReference>
<dbReference type="GO" id="GO:0008270">
    <property type="term" value="F:zinc ion binding"/>
    <property type="evidence" value="ECO:0007669"/>
    <property type="project" value="UniProtKB-KW"/>
</dbReference>
<accession>A0A6P8ZSE7</accession>
<dbReference type="RefSeq" id="XP_034248162.1">
    <property type="nucleotide sequence ID" value="XM_034392271.1"/>
</dbReference>
<evidence type="ECO:0000256" key="6">
    <source>
        <dbReference type="ARBA" id="ARBA00023242"/>
    </source>
</evidence>
<dbReference type="Pfam" id="PF12874">
    <property type="entry name" value="zf-met"/>
    <property type="match status" value="1"/>
</dbReference>
<organism evidence="10">
    <name type="scientific">Thrips palmi</name>
    <name type="common">Melon thrips</name>
    <dbReference type="NCBI Taxonomy" id="161013"/>
    <lineage>
        <taxon>Eukaryota</taxon>
        <taxon>Metazoa</taxon>
        <taxon>Ecdysozoa</taxon>
        <taxon>Arthropoda</taxon>
        <taxon>Hexapoda</taxon>
        <taxon>Insecta</taxon>
        <taxon>Pterygota</taxon>
        <taxon>Neoptera</taxon>
        <taxon>Paraneoptera</taxon>
        <taxon>Thysanoptera</taxon>
        <taxon>Terebrantia</taxon>
        <taxon>Thripoidea</taxon>
        <taxon>Thripidae</taxon>
        <taxon>Thrips</taxon>
    </lineage>
</organism>
<evidence type="ECO:0000256" key="5">
    <source>
        <dbReference type="ARBA" id="ARBA00022833"/>
    </source>
</evidence>
<evidence type="ECO:0000313" key="9">
    <source>
        <dbReference type="Proteomes" id="UP000515158"/>
    </source>
</evidence>
<proteinExistence type="predicted"/>
<keyword evidence="2" id="KW-0479">Metal-binding</keyword>
<comment type="subcellular location">
    <subcellularLocation>
        <location evidence="1">Nucleus</location>
    </subcellularLocation>
</comment>
<evidence type="ECO:0000256" key="3">
    <source>
        <dbReference type="ARBA" id="ARBA00022737"/>
    </source>
</evidence>
<evidence type="ECO:0000256" key="1">
    <source>
        <dbReference type="ARBA" id="ARBA00004123"/>
    </source>
</evidence>
<keyword evidence="3" id="KW-0677">Repeat</keyword>
<evidence type="ECO:0000256" key="2">
    <source>
        <dbReference type="ARBA" id="ARBA00022723"/>
    </source>
</evidence>
<protein>
    <submittedName>
        <fullName evidence="10">Oocyte zinc finger protein XlCOF28-like isoform X3</fullName>
    </submittedName>
</protein>
<keyword evidence="6" id="KW-0539">Nucleus</keyword>
<feature type="domain" description="C2H2-type" evidence="8">
    <location>
        <begin position="75"/>
        <end position="102"/>
    </location>
</feature>
<keyword evidence="9" id="KW-1185">Reference proteome</keyword>
<dbReference type="InterPro" id="IPR013087">
    <property type="entry name" value="Znf_C2H2_type"/>
</dbReference>
<dbReference type="GO" id="GO:0000978">
    <property type="term" value="F:RNA polymerase II cis-regulatory region sequence-specific DNA binding"/>
    <property type="evidence" value="ECO:0007669"/>
    <property type="project" value="TreeGrafter"/>
</dbReference>
<dbReference type="Gene3D" id="3.30.160.60">
    <property type="entry name" value="Classic Zinc Finger"/>
    <property type="match status" value="2"/>
</dbReference>
<dbReference type="GeneID" id="117649453"/>
<keyword evidence="5" id="KW-0862">Zinc</keyword>
<dbReference type="AlphaFoldDB" id="A0A6P8ZSE7"/>
<name>A0A6P8ZSE7_THRPL</name>
<reference evidence="10" key="1">
    <citation type="submission" date="2025-08" db="UniProtKB">
        <authorList>
            <consortium name="RefSeq"/>
        </authorList>
    </citation>
    <scope>IDENTIFICATION</scope>
    <source>
        <tissue evidence="10">Total insect</tissue>
    </source>
</reference>
<dbReference type="PROSITE" id="PS00028">
    <property type="entry name" value="ZINC_FINGER_C2H2_1"/>
    <property type="match status" value="1"/>
</dbReference>
<dbReference type="PROSITE" id="PS50157">
    <property type="entry name" value="ZINC_FINGER_C2H2_2"/>
    <property type="match status" value="1"/>
</dbReference>
<gene>
    <name evidence="10" type="primary">LOC117649453</name>
</gene>
<dbReference type="FunFam" id="3.30.160.60:FF:000145">
    <property type="entry name" value="Zinc finger protein 574"/>
    <property type="match status" value="1"/>
</dbReference>
<evidence type="ECO:0000313" key="10">
    <source>
        <dbReference type="RefSeq" id="XP_034248162.1"/>
    </source>
</evidence>
<dbReference type="GO" id="GO:0000981">
    <property type="term" value="F:DNA-binding transcription factor activity, RNA polymerase II-specific"/>
    <property type="evidence" value="ECO:0007669"/>
    <property type="project" value="TreeGrafter"/>
</dbReference>
<evidence type="ECO:0000259" key="8">
    <source>
        <dbReference type="PROSITE" id="PS50157"/>
    </source>
</evidence>
<evidence type="ECO:0000256" key="4">
    <source>
        <dbReference type="ARBA" id="ARBA00022771"/>
    </source>
</evidence>
<dbReference type="OrthoDB" id="654211at2759"/>
<dbReference type="InterPro" id="IPR036236">
    <property type="entry name" value="Znf_C2H2_sf"/>
</dbReference>